<keyword evidence="5" id="KW-1185">Reference proteome</keyword>
<dbReference type="EMBL" id="JACHNY010000003">
    <property type="protein sequence ID" value="MBB4617512.1"/>
    <property type="molecule type" value="Genomic_DNA"/>
</dbReference>
<dbReference type="Pfam" id="PF07589">
    <property type="entry name" value="PEP-CTERM"/>
    <property type="match status" value="1"/>
</dbReference>
<feature type="chain" id="PRO_5030713631" description="Ice-binding protein C-terminal domain-containing protein" evidence="2">
    <location>
        <begin position="24"/>
        <end position="399"/>
    </location>
</feature>
<dbReference type="NCBIfam" id="TIGR02595">
    <property type="entry name" value="PEP_CTERM"/>
    <property type="match status" value="1"/>
</dbReference>
<dbReference type="InterPro" id="IPR024079">
    <property type="entry name" value="MetalloPept_cat_dom_sf"/>
</dbReference>
<keyword evidence="1" id="KW-1133">Transmembrane helix</keyword>
<feature type="transmembrane region" description="Helical" evidence="1">
    <location>
        <begin position="371"/>
        <end position="389"/>
    </location>
</feature>
<reference evidence="4 5" key="1">
    <citation type="submission" date="2020-08" db="EMBL/GenBank/DDBJ databases">
        <title>Genomic Encyclopedia of Type Strains, Phase IV (KMG-IV): sequencing the most valuable type-strain genomes for metagenomic binning, comparative biology and taxonomic classification.</title>
        <authorList>
            <person name="Goeker M."/>
        </authorList>
    </citation>
    <scope>NUCLEOTIDE SEQUENCE [LARGE SCALE GENOMIC DNA]</scope>
    <source>
        <strain evidence="4 5">DSM 15867</strain>
    </source>
</reference>
<dbReference type="NCBIfam" id="NF038122">
    <property type="entry name" value="metallo_LGF"/>
    <property type="match status" value="1"/>
</dbReference>
<comment type="caution">
    <text evidence="4">The sequence shown here is derived from an EMBL/GenBank/DDBJ whole genome shotgun (WGS) entry which is preliminary data.</text>
</comment>
<feature type="domain" description="Ice-binding protein C-terminal" evidence="3">
    <location>
        <begin position="367"/>
        <end position="391"/>
    </location>
</feature>
<proteinExistence type="predicted"/>
<keyword evidence="1" id="KW-0472">Membrane</keyword>
<dbReference type="GO" id="GO:0008237">
    <property type="term" value="F:metallopeptidase activity"/>
    <property type="evidence" value="ECO:0007669"/>
    <property type="project" value="InterPro"/>
</dbReference>
<accession>A0A7W7AI92</accession>
<evidence type="ECO:0000313" key="4">
    <source>
        <dbReference type="EMBL" id="MBB4617512.1"/>
    </source>
</evidence>
<keyword evidence="1" id="KW-0812">Transmembrane</keyword>
<organism evidence="4 5">
    <name type="scientific">Sphingomonas abaci</name>
    <dbReference type="NCBI Taxonomy" id="237611"/>
    <lineage>
        <taxon>Bacteria</taxon>
        <taxon>Pseudomonadati</taxon>
        <taxon>Pseudomonadota</taxon>
        <taxon>Alphaproteobacteria</taxon>
        <taxon>Sphingomonadales</taxon>
        <taxon>Sphingomonadaceae</taxon>
        <taxon>Sphingomonas</taxon>
    </lineage>
</organism>
<dbReference type="Proteomes" id="UP000574769">
    <property type="component" value="Unassembled WGS sequence"/>
</dbReference>
<feature type="signal peptide" evidence="2">
    <location>
        <begin position="1"/>
        <end position="23"/>
    </location>
</feature>
<dbReference type="InterPro" id="IPR013424">
    <property type="entry name" value="Ice-binding_C"/>
</dbReference>
<evidence type="ECO:0000256" key="1">
    <source>
        <dbReference type="SAM" id="Phobius"/>
    </source>
</evidence>
<evidence type="ECO:0000256" key="2">
    <source>
        <dbReference type="SAM" id="SignalP"/>
    </source>
</evidence>
<evidence type="ECO:0000313" key="5">
    <source>
        <dbReference type="Proteomes" id="UP000574769"/>
    </source>
</evidence>
<dbReference type="Gene3D" id="3.40.390.10">
    <property type="entry name" value="Collagenase (Catalytic Domain)"/>
    <property type="match status" value="1"/>
</dbReference>
<name>A0A7W7AI92_9SPHN</name>
<evidence type="ECO:0000259" key="3">
    <source>
        <dbReference type="Pfam" id="PF07589"/>
    </source>
</evidence>
<sequence length="399" mass="41283">MTIRSLLLGAAMVASMASVPAQAVVFDLVSTGAGTAVGTQARAGFEAAAAYWSSVLTNDITIKLNIGYSTLGTGILGSTGSTTSAILNPAFYTALGSSVTSSVDQAAVASLRPLSAAGAVTVRANALAADGVGYVDTATRIDNDESGNNRGLAVNSSVIKALGITTDWRGNAIDMTRVDGSITFSDAFKFDFDPTDGIASDAFDFVGVAIHEIGHALGFRSGVDSYDAATAPGASGSGLRSLENFINIATPLDLFRYGQEGELDWSTQGVPYFSIDGGQTQLFGDSRFATGVRNGDGRQASHFKDSPAGVPQTGVMDPTSGRGQMQDVTALDIAAFDAIGWTTRFDALTNSGYRQTTADIYRAVGMVPEPATWGLMLVGFAMVGGAARYRRRATTAHVA</sequence>
<gene>
    <name evidence="4" type="ORF">GGQ96_001640</name>
</gene>
<dbReference type="AlphaFoldDB" id="A0A7W7AI92"/>
<dbReference type="RefSeq" id="WP_246360332.1">
    <property type="nucleotide sequence ID" value="NZ_JACHNY010000003.1"/>
</dbReference>
<keyword evidence="2" id="KW-0732">Signal</keyword>
<dbReference type="NCBIfam" id="NF035944">
    <property type="entry name" value="PEPxxWA-CTERM"/>
    <property type="match status" value="1"/>
</dbReference>
<protein>
    <recommendedName>
        <fullName evidence="3">Ice-binding protein C-terminal domain-containing protein</fullName>
    </recommendedName>
</protein>
<dbReference type="SUPFAM" id="SSF55486">
    <property type="entry name" value="Metalloproteases ('zincins'), catalytic domain"/>
    <property type="match status" value="2"/>
</dbReference>